<evidence type="ECO:0000259" key="2">
    <source>
        <dbReference type="Pfam" id="PF17761"/>
    </source>
</evidence>
<protein>
    <submittedName>
        <fullName evidence="3">Uncharacterized conserved protein</fullName>
    </submittedName>
</protein>
<dbReference type="InterPro" id="IPR053148">
    <property type="entry name" value="PD-DEXK-like_domain"/>
</dbReference>
<feature type="domain" description="YhcG N-terminal" evidence="2">
    <location>
        <begin position="56"/>
        <end position="187"/>
    </location>
</feature>
<proteinExistence type="predicted"/>
<gene>
    <name evidence="3" type="ORF">NCTC10588_03510</name>
</gene>
<name>A0A7Z7LZ85_9FLAO</name>
<sequence>MICASSTCTIVNYFKKIFYKIQKNPLINRELKNQVLYLWNMAERPQNYNKTLYNSIAQIIIDAKSAVYRNTNSIVLKMYWEIGKLIIEEEQNGQSRAQYGKSILKNLANQLTLEFGKGFNERNLNNMRAFFRSFPIWNAVRTELSWTHYRIISRIENPEHRLQYMLHSIEGNWNTRTLQRNIDSQYLGRLLKFPESDSRETSHFIKDPYIFEFLGLPSDSSQTETQIESALISHLQQFLMELGKGFAFVARQQHIVTDTSDFFIDLVFYNYYLKCFILVDLKTHKLTHEAIGQMDMYVRMYNDLKKNADDNPTIGIILCTEKDETVVKYSVLSENKKLFASKYRTYLPDENELKQLIEADRVKLELDNID</sequence>
<dbReference type="GO" id="GO:0003676">
    <property type="term" value="F:nucleic acid binding"/>
    <property type="evidence" value="ECO:0007669"/>
    <property type="project" value="InterPro"/>
</dbReference>
<evidence type="ECO:0000259" key="1">
    <source>
        <dbReference type="Pfam" id="PF06250"/>
    </source>
</evidence>
<dbReference type="PANTHER" id="PTHR30547">
    <property type="entry name" value="UNCHARACTERIZED PROTEIN YHCG-RELATED"/>
    <property type="match status" value="1"/>
</dbReference>
<evidence type="ECO:0000313" key="3">
    <source>
        <dbReference type="EMBL" id="STD11943.1"/>
    </source>
</evidence>
<accession>A0A7Z7LZ85</accession>
<feature type="domain" description="YhcG PDDEXK nuclease" evidence="1">
    <location>
        <begin position="203"/>
        <end position="355"/>
    </location>
</feature>
<dbReference type="Gene3D" id="3.40.1350.10">
    <property type="match status" value="1"/>
</dbReference>
<dbReference type="Pfam" id="PF06250">
    <property type="entry name" value="YhcG_C"/>
    <property type="match status" value="1"/>
</dbReference>
<reference evidence="3 4" key="1">
    <citation type="submission" date="2018-06" db="EMBL/GenBank/DDBJ databases">
        <authorList>
            <consortium name="Pathogen Informatics"/>
            <person name="Doyle S."/>
        </authorList>
    </citation>
    <scope>NUCLEOTIDE SEQUENCE [LARGE SCALE GENOMIC DNA]</scope>
    <source>
        <strain evidence="3 4">NCTC10588</strain>
    </source>
</reference>
<dbReference type="InterPro" id="IPR009362">
    <property type="entry name" value="YhcG_C"/>
</dbReference>
<organism evidence="3 4">
    <name type="scientific">Elizabethkingia anophelis</name>
    <dbReference type="NCBI Taxonomy" id="1117645"/>
    <lineage>
        <taxon>Bacteria</taxon>
        <taxon>Pseudomonadati</taxon>
        <taxon>Bacteroidota</taxon>
        <taxon>Flavobacteriia</taxon>
        <taxon>Flavobacteriales</taxon>
        <taxon>Weeksellaceae</taxon>
        <taxon>Elizabethkingia</taxon>
    </lineage>
</organism>
<dbReference type="PANTHER" id="PTHR30547:SF5">
    <property type="entry name" value="NUCLEASE YHCG-RELATED"/>
    <property type="match status" value="1"/>
</dbReference>
<dbReference type="InterPro" id="IPR011856">
    <property type="entry name" value="tRNA_endonuc-like_dom_sf"/>
</dbReference>
<dbReference type="InterPro" id="IPR041527">
    <property type="entry name" value="YhcG_N"/>
</dbReference>
<dbReference type="EMBL" id="UFYD01000001">
    <property type="protein sequence ID" value="STD11943.1"/>
    <property type="molecule type" value="Genomic_DNA"/>
</dbReference>
<dbReference type="Proteomes" id="UP000254876">
    <property type="component" value="Unassembled WGS sequence"/>
</dbReference>
<comment type="caution">
    <text evidence="3">The sequence shown here is derived from an EMBL/GenBank/DDBJ whole genome shotgun (WGS) entry which is preliminary data.</text>
</comment>
<dbReference type="AlphaFoldDB" id="A0A7Z7LZ85"/>
<dbReference type="Pfam" id="PF17761">
    <property type="entry name" value="DUF1016_N"/>
    <property type="match status" value="1"/>
</dbReference>
<evidence type="ECO:0000313" key="4">
    <source>
        <dbReference type="Proteomes" id="UP000254876"/>
    </source>
</evidence>